<keyword evidence="1" id="KW-0732">Signal</keyword>
<evidence type="ECO:0000313" key="3">
    <source>
        <dbReference type="Proteomes" id="UP000318733"/>
    </source>
</evidence>
<evidence type="ECO:0000313" key="2">
    <source>
        <dbReference type="EMBL" id="TSJ43923.1"/>
    </source>
</evidence>
<keyword evidence="3" id="KW-1185">Reference proteome</keyword>
<organism evidence="2 3">
    <name type="scientific">Mucilaginibacter corticis</name>
    <dbReference type="NCBI Taxonomy" id="2597670"/>
    <lineage>
        <taxon>Bacteria</taxon>
        <taxon>Pseudomonadati</taxon>
        <taxon>Bacteroidota</taxon>
        <taxon>Sphingobacteriia</taxon>
        <taxon>Sphingobacteriales</taxon>
        <taxon>Sphingobacteriaceae</taxon>
        <taxon>Mucilaginibacter</taxon>
    </lineage>
</organism>
<dbReference type="EMBL" id="VLPK01000001">
    <property type="protein sequence ID" value="TSJ43923.1"/>
    <property type="molecule type" value="Genomic_DNA"/>
</dbReference>
<dbReference type="OrthoDB" id="794739at2"/>
<comment type="caution">
    <text evidence="2">The sequence shown here is derived from an EMBL/GenBank/DDBJ whole genome shotgun (WGS) entry which is preliminary data.</text>
</comment>
<feature type="chain" id="PRO_5021993075" description="TonB C-terminal domain-containing protein" evidence="1">
    <location>
        <begin position="20"/>
        <end position="165"/>
    </location>
</feature>
<proteinExistence type="predicted"/>
<sequence>MKKILLIAVISLTCFYAKAQEELAFPFQGGKEVMSKFFKDSLVLSDQIVSHKTTGTAIFKFTADEKGSIKKIIIYYADDITITPPIIEALKKSDRKWIIPDHEKFHDFIIPFSIRFTPPATGSPALQKAVYTAYSKRKAVVSFDQVPLDMATLLPAVSISYDITP</sequence>
<name>A0A556MVM4_9SPHI</name>
<dbReference type="AlphaFoldDB" id="A0A556MVM4"/>
<evidence type="ECO:0000256" key="1">
    <source>
        <dbReference type="SAM" id="SignalP"/>
    </source>
</evidence>
<reference evidence="2 3" key="1">
    <citation type="submission" date="2019-07" db="EMBL/GenBank/DDBJ databases">
        <authorList>
            <person name="Huq M.A."/>
        </authorList>
    </citation>
    <scope>NUCLEOTIDE SEQUENCE [LARGE SCALE GENOMIC DNA]</scope>
    <source>
        <strain evidence="2 3">MAH-19</strain>
    </source>
</reference>
<gene>
    <name evidence="2" type="ORF">FO440_06980</name>
</gene>
<accession>A0A556MVM4</accession>
<feature type="signal peptide" evidence="1">
    <location>
        <begin position="1"/>
        <end position="19"/>
    </location>
</feature>
<dbReference type="Proteomes" id="UP000318733">
    <property type="component" value="Unassembled WGS sequence"/>
</dbReference>
<protein>
    <recommendedName>
        <fullName evidence="4">TonB C-terminal domain-containing protein</fullName>
    </recommendedName>
</protein>
<dbReference type="RefSeq" id="WP_144247486.1">
    <property type="nucleotide sequence ID" value="NZ_VLPK01000001.1"/>
</dbReference>
<evidence type="ECO:0008006" key="4">
    <source>
        <dbReference type="Google" id="ProtNLM"/>
    </source>
</evidence>